<organism evidence="2 3">
    <name type="scientific">Micromonospora noduli</name>
    <dbReference type="NCBI Taxonomy" id="709876"/>
    <lineage>
        <taxon>Bacteria</taxon>
        <taxon>Bacillati</taxon>
        <taxon>Actinomycetota</taxon>
        <taxon>Actinomycetes</taxon>
        <taxon>Micromonosporales</taxon>
        <taxon>Micromonosporaceae</taxon>
        <taxon>Micromonospora</taxon>
    </lineage>
</organism>
<reference evidence="2 3" key="1">
    <citation type="submission" date="2018-03" db="EMBL/GenBank/DDBJ databases">
        <title>Defining the species Micromonospora saelicesensis and Micromonospora noduli under the framework of genomics.</title>
        <authorList>
            <person name="Riesco R."/>
            <person name="Trujillo M.E."/>
        </authorList>
    </citation>
    <scope>NUCLEOTIDE SEQUENCE [LARGE SCALE GENOMIC DNA]</scope>
    <source>
        <strain evidence="2 3">MED15</strain>
    </source>
</reference>
<name>A0ABX9D0U4_9ACTN</name>
<dbReference type="EMBL" id="PYAC01000017">
    <property type="protein sequence ID" value="RAO16281.1"/>
    <property type="molecule type" value="Genomic_DNA"/>
</dbReference>
<feature type="region of interest" description="Disordered" evidence="1">
    <location>
        <begin position="1"/>
        <end position="21"/>
    </location>
</feature>
<sequence>MSEPPAAGEPPPGGLSPEQRKRLRRLFEREFGEAWRAAVAAGADSAALAEAAAHRVRKMLSLAAVGDDTEHLVDDPPNGPVIGEQD</sequence>
<evidence type="ECO:0000313" key="3">
    <source>
        <dbReference type="Proteomes" id="UP000249045"/>
    </source>
</evidence>
<gene>
    <name evidence="2" type="ORF">MED15_03800</name>
</gene>
<dbReference type="Proteomes" id="UP000249045">
    <property type="component" value="Unassembled WGS sequence"/>
</dbReference>
<protein>
    <submittedName>
        <fullName evidence="2">Uncharacterized protein</fullName>
    </submittedName>
</protein>
<evidence type="ECO:0000256" key="1">
    <source>
        <dbReference type="SAM" id="MobiDB-lite"/>
    </source>
</evidence>
<evidence type="ECO:0000313" key="2">
    <source>
        <dbReference type="EMBL" id="RAO16281.1"/>
    </source>
</evidence>
<feature type="region of interest" description="Disordered" evidence="1">
    <location>
        <begin position="67"/>
        <end position="86"/>
    </location>
</feature>
<accession>A0ABX9D0U4</accession>
<comment type="caution">
    <text evidence="2">The sequence shown here is derived from an EMBL/GenBank/DDBJ whole genome shotgun (WGS) entry which is preliminary data.</text>
</comment>
<proteinExistence type="predicted"/>
<keyword evidence="3" id="KW-1185">Reference proteome</keyword>